<gene>
    <name evidence="1" type="ORF">GGR36_003631</name>
</gene>
<reference evidence="1 2" key="1">
    <citation type="submission" date="2020-08" db="EMBL/GenBank/DDBJ databases">
        <title>Genomic Encyclopedia of Type Strains, Phase IV (KMG-IV): sequencing the most valuable type-strain genomes for metagenomic binning, comparative biology and taxonomic classification.</title>
        <authorList>
            <person name="Goeker M."/>
        </authorList>
    </citation>
    <scope>NUCLEOTIDE SEQUENCE [LARGE SCALE GENOMIC DNA]</scope>
    <source>
        <strain evidence="1 2">DSM 106739</strain>
    </source>
</reference>
<sequence length="191" mass="21133">MTDSNEHGAYRGTRAHRPDLDWSQVRETVLMLELAAGQIMAALRDSDNSVDSLAETFTGMAGYVRSLADIAGQLPDSQELAGAKQMLGYVSEQVGTMVNQAVVAFQFYDKLTQRLSHVVNGLSEVSGIIDDKRRLYVPDEWAALQERIRSKFSTAEERSLCEAVLAGMPVEEALENYLASLKRASNEIELF</sequence>
<proteinExistence type="predicted"/>
<protein>
    <recommendedName>
        <fullName evidence="3">Chemotaxis protein</fullName>
    </recommendedName>
</protein>
<evidence type="ECO:0000313" key="2">
    <source>
        <dbReference type="Proteomes" id="UP000561045"/>
    </source>
</evidence>
<dbReference type="EMBL" id="JACIET010000002">
    <property type="protein sequence ID" value="MBB4014285.1"/>
    <property type="molecule type" value="Genomic_DNA"/>
</dbReference>
<evidence type="ECO:0000313" key="1">
    <source>
        <dbReference type="EMBL" id="MBB4014285.1"/>
    </source>
</evidence>
<comment type="caution">
    <text evidence="1">The sequence shown here is derived from an EMBL/GenBank/DDBJ whole genome shotgun (WGS) entry which is preliminary data.</text>
</comment>
<name>A0A840BM29_9RHOO</name>
<evidence type="ECO:0008006" key="3">
    <source>
        <dbReference type="Google" id="ProtNLM"/>
    </source>
</evidence>
<dbReference type="RefSeq" id="WP_183636162.1">
    <property type="nucleotide sequence ID" value="NZ_BAABLE010000005.1"/>
</dbReference>
<accession>A0A840BM29</accession>
<organism evidence="1 2">
    <name type="scientific">Niveibacterium umoris</name>
    <dbReference type="NCBI Taxonomy" id="1193620"/>
    <lineage>
        <taxon>Bacteria</taxon>
        <taxon>Pseudomonadati</taxon>
        <taxon>Pseudomonadota</taxon>
        <taxon>Betaproteobacteria</taxon>
        <taxon>Rhodocyclales</taxon>
        <taxon>Rhodocyclaceae</taxon>
        <taxon>Niveibacterium</taxon>
    </lineage>
</organism>
<dbReference type="Proteomes" id="UP000561045">
    <property type="component" value="Unassembled WGS sequence"/>
</dbReference>
<dbReference type="AlphaFoldDB" id="A0A840BM29"/>
<keyword evidence="2" id="KW-1185">Reference proteome</keyword>